<gene>
    <name evidence="10" type="ORF">AUR64_09480</name>
</gene>
<reference evidence="10 11" key="1">
    <citation type="submission" date="2015-12" db="EMBL/GenBank/DDBJ databases">
        <title>Haloprofundus marisrubri gen. nov., sp. nov., an extremely halophilic archaeon isolated from the Discovery deep brine-seawater interface in the Red Sea.</title>
        <authorList>
            <person name="Zhang G."/>
            <person name="Stingl U."/>
            <person name="Rashid M."/>
        </authorList>
    </citation>
    <scope>NUCLEOTIDE SEQUENCE [LARGE SCALE GENOMIC DNA]</scope>
    <source>
        <strain evidence="10 11">SB9</strain>
    </source>
</reference>
<dbReference type="OrthoDB" id="27015at2157"/>
<name>A0A0W1R967_9EURY</name>
<evidence type="ECO:0000259" key="8">
    <source>
        <dbReference type="PROSITE" id="PS50162"/>
    </source>
</evidence>
<keyword evidence="6" id="KW-0378">Hydrolase</keyword>
<dbReference type="PIRSF" id="PIRSF039117">
    <property type="entry name" value="KaiC"/>
    <property type="match status" value="1"/>
</dbReference>
<dbReference type="GO" id="GO:0004674">
    <property type="term" value="F:protein serine/threonine kinase activity"/>
    <property type="evidence" value="ECO:0007669"/>
    <property type="project" value="UniProtKB-EC"/>
</dbReference>
<dbReference type="InterPro" id="IPR030665">
    <property type="entry name" value="KaiC"/>
</dbReference>
<dbReference type="InterPro" id="IPR014774">
    <property type="entry name" value="KaiC-like_dom"/>
</dbReference>
<evidence type="ECO:0000256" key="4">
    <source>
        <dbReference type="ARBA" id="ARBA00022737"/>
    </source>
</evidence>
<evidence type="ECO:0000313" key="11">
    <source>
        <dbReference type="Proteomes" id="UP000054387"/>
    </source>
</evidence>
<organism evidence="10 11">
    <name type="scientific">Haloprofundus marisrubri</name>
    <dbReference type="NCBI Taxonomy" id="1514971"/>
    <lineage>
        <taxon>Archaea</taxon>
        <taxon>Methanobacteriati</taxon>
        <taxon>Methanobacteriota</taxon>
        <taxon>Stenosarchaea group</taxon>
        <taxon>Halobacteria</taxon>
        <taxon>Halobacteriales</taxon>
        <taxon>Haloferacaceae</taxon>
        <taxon>Haloprofundus</taxon>
    </lineage>
</organism>
<feature type="region of interest" description="Disordered" evidence="7">
    <location>
        <begin position="1"/>
        <end position="20"/>
    </location>
</feature>
<dbReference type="Pfam" id="PF06745">
    <property type="entry name" value="ATPase"/>
    <property type="match status" value="2"/>
</dbReference>
<dbReference type="Gene3D" id="3.40.50.300">
    <property type="entry name" value="P-loop containing nucleotide triphosphate hydrolases"/>
    <property type="match status" value="2"/>
</dbReference>
<evidence type="ECO:0000259" key="9">
    <source>
        <dbReference type="PROSITE" id="PS51146"/>
    </source>
</evidence>
<dbReference type="InterPro" id="IPR051347">
    <property type="entry name" value="Circadian_clock_KaiC-rel"/>
</dbReference>
<protein>
    <recommendedName>
        <fullName evidence="1">non-specific serine/threonine protein kinase</fullName>
        <ecNumber evidence="1">2.7.11.1</ecNumber>
    </recommendedName>
</protein>
<dbReference type="InterPro" id="IPR003593">
    <property type="entry name" value="AAA+_ATPase"/>
</dbReference>
<dbReference type="EMBL" id="LOPU01000018">
    <property type="protein sequence ID" value="KTG09850.1"/>
    <property type="molecule type" value="Genomic_DNA"/>
</dbReference>
<evidence type="ECO:0000256" key="5">
    <source>
        <dbReference type="ARBA" id="ARBA00022777"/>
    </source>
</evidence>
<sequence length="506" mass="56031">MEEVNHESAGERSTTKERVSAGIGGLDDVLHGGFVPNRTYMVRGEPGAGKSILGMHFLRAGLDAGESVLYINLEESTENVRENAASLGIDLDGVKFLDLSPDSEYFAQNLSYDIFSPDEVESESVTEEITERVEELNPDRLFIDPLTQLRYLAPDDYQFRKQVLSLMRFFNVQGSTVLFTAQATQTRPDDDLQFICDGTLQLAHEGRRRSLTVSKFRGSGFESGPHTLTIDGDGMSVYLNSLPRVPDHDFESETISSGVPELDQLLHGGIERGTVTILTGPTGVGKTTTGIQFMKEAAGRGERSVVYLFEETKRTLAERSSAVNIPIDEMLDQGTLEIEEMEPLAQTPDQFNEQVRHAVEANDAEIVMIDGVVGYEFGLLGGEDELVRNLHTLCKYLKKRGVTVILINEVQSITGDFQVSGEGLSYLADNIVFLQHLELAGEMRKAAGVLKKRTSDYERQLREFRITEYGVEIGEPLTGLRGILSGRPERPTGTDGRNDRQSTNHE</sequence>
<dbReference type="RefSeq" id="WP_058581205.1">
    <property type="nucleotide sequence ID" value="NZ_LOPU01000018.1"/>
</dbReference>
<dbReference type="STRING" id="1514971.AUR64_09480"/>
<dbReference type="GO" id="GO:0140664">
    <property type="term" value="F:ATP-dependent DNA damage sensor activity"/>
    <property type="evidence" value="ECO:0007669"/>
    <property type="project" value="InterPro"/>
</dbReference>
<keyword evidence="2" id="KW-0597">Phosphoprotein</keyword>
<comment type="caution">
    <text evidence="10">The sequence shown here is derived from an EMBL/GenBank/DDBJ whole genome shotgun (WGS) entry which is preliminary data.</text>
</comment>
<dbReference type="PROSITE" id="PS50162">
    <property type="entry name" value="RECA_2"/>
    <property type="match status" value="1"/>
</dbReference>
<feature type="domain" description="KaiC" evidence="9">
    <location>
        <begin position="253"/>
        <end position="487"/>
    </location>
</feature>
<dbReference type="AlphaFoldDB" id="A0A0W1R967"/>
<dbReference type="GO" id="GO:0005524">
    <property type="term" value="F:ATP binding"/>
    <property type="evidence" value="ECO:0007669"/>
    <property type="project" value="InterPro"/>
</dbReference>
<dbReference type="SUPFAM" id="SSF52540">
    <property type="entry name" value="P-loop containing nucleoside triphosphate hydrolases"/>
    <property type="match status" value="2"/>
</dbReference>
<evidence type="ECO:0000256" key="1">
    <source>
        <dbReference type="ARBA" id="ARBA00012513"/>
    </source>
</evidence>
<evidence type="ECO:0000256" key="6">
    <source>
        <dbReference type="ARBA" id="ARBA00022801"/>
    </source>
</evidence>
<dbReference type="PANTHER" id="PTHR42926">
    <property type="match status" value="1"/>
</dbReference>
<dbReference type="PANTHER" id="PTHR42926:SF1">
    <property type="entry name" value="CIRCADIAN CLOCK OSCILLATOR PROTEIN KAIC 1"/>
    <property type="match status" value="1"/>
</dbReference>
<feature type="compositionally biased region" description="Basic and acidic residues" evidence="7">
    <location>
        <begin position="487"/>
        <end position="506"/>
    </location>
</feature>
<dbReference type="InterPro" id="IPR010624">
    <property type="entry name" value="KaiC_dom"/>
</dbReference>
<proteinExistence type="predicted"/>
<feature type="domain" description="KaiC" evidence="9">
    <location>
        <begin position="17"/>
        <end position="251"/>
    </location>
</feature>
<dbReference type="PRINTS" id="PR01874">
    <property type="entry name" value="DNAREPAIRADA"/>
</dbReference>
<feature type="domain" description="RecA family profile 1" evidence="8">
    <location>
        <begin position="251"/>
        <end position="292"/>
    </location>
</feature>
<dbReference type="PROSITE" id="PS51146">
    <property type="entry name" value="KAIC"/>
    <property type="match status" value="2"/>
</dbReference>
<feature type="region of interest" description="Disordered" evidence="7">
    <location>
        <begin position="480"/>
        <end position="506"/>
    </location>
</feature>
<dbReference type="SMART" id="SM00382">
    <property type="entry name" value="AAA"/>
    <property type="match status" value="2"/>
</dbReference>
<evidence type="ECO:0000256" key="3">
    <source>
        <dbReference type="ARBA" id="ARBA00022679"/>
    </source>
</evidence>
<dbReference type="GO" id="GO:0003677">
    <property type="term" value="F:DNA binding"/>
    <property type="evidence" value="ECO:0007669"/>
    <property type="project" value="InterPro"/>
</dbReference>
<accession>A0A0W1R967</accession>
<evidence type="ECO:0000256" key="2">
    <source>
        <dbReference type="ARBA" id="ARBA00022553"/>
    </source>
</evidence>
<dbReference type="InterPro" id="IPR027417">
    <property type="entry name" value="P-loop_NTPase"/>
</dbReference>
<evidence type="ECO:0000256" key="7">
    <source>
        <dbReference type="SAM" id="MobiDB-lite"/>
    </source>
</evidence>
<evidence type="ECO:0000313" key="10">
    <source>
        <dbReference type="EMBL" id="KTG09850.1"/>
    </source>
</evidence>
<feature type="compositionally biased region" description="Basic and acidic residues" evidence="7">
    <location>
        <begin position="1"/>
        <end position="19"/>
    </location>
</feature>
<dbReference type="GO" id="GO:0016787">
    <property type="term" value="F:hydrolase activity"/>
    <property type="evidence" value="ECO:0007669"/>
    <property type="project" value="UniProtKB-KW"/>
</dbReference>
<keyword evidence="3" id="KW-0808">Transferase</keyword>
<dbReference type="InterPro" id="IPR020588">
    <property type="entry name" value="RecA_ATP-bd"/>
</dbReference>
<keyword evidence="5" id="KW-0418">Kinase</keyword>
<dbReference type="EC" id="2.7.11.1" evidence="1"/>
<keyword evidence="4" id="KW-0677">Repeat</keyword>
<dbReference type="Proteomes" id="UP000054387">
    <property type="component" value="Unassembled WGS sequence"/>
</dbReference>
<keyword evidence="11" id="KW-1185">Reference proteome</keyword>
<dbReference type="GO" id="GO:0006281">
    <property type="term" value="P:DNA repair"/>
    <property type="evidence" value="ECO:0007669"/>
    <property type="project" value="InterPro"/>
</dbReference>